<proteinExistence type="predicted"/>
<organism evidence="1 2">
    <name type="scientific">Mucuna pruriens</name>
    <name type="common">Velvet bean</name>
    <name type="synonym">Dolichos pruriens</name>
    <dbReference type="NCBI Taxonomy" id="157652"/>
    <lineage>
        <taxon>Eukaryota</taxon>
        <taxon>Viridiplantae</taxon>
        <taxon>Streptophyta</taxon>
        <taxon>Embryophyta</taxon>
        <taxon>Tracheophyta</taxon>
        <taxon>Spermatophyta</taxon>
        <taxon>Magnoliopsida</taxon>
        <taxon>eudicotyledons</taxon>
        <taxon>Gunneridae</taxon>
        <taxon>Pentapetalae</taxon>
        <taxon>rosids</taxon>
        <taxon>fabids</taxon>
        <taxon>Fabales</taxon>
        <taxon>Fabaceae</taxon>
        <taxon>Papilionoideae</taxon>
        <taxon>50 kb inversion clade</taxon>
        <taxon>NPAAA clade</taxon>
        <taxon>indigoferoid/millettioid clade</taxon>
        <taxon>Phaseoleae</taxon>
        <taxon>Mucuna</taxon>
    </lineage>
</organism>
<evidence type="ECO:0000313" key="2">
    <source>
        <dbReference type="Proteomes" id="UP000257109"/>
    </source>
</evidence>
<name>A0A371GZN5_MUCPR</name>
<accession>A0A371GZN5</accession>
<dbReference type="Proteomes" id="UP000257109">
    <property type="component" value="Unassembled WGS sequence"/>
</dbReference>
<evidence type="ECO:0000313" key="1">
    <source>
        <dbReference type="EMBL" id="RDX95933.1"/>
    </source>
</evidence>
<protein>
    <submittedName>
        <fullName evidence="1">Uncharacterized protein</fullName>
    </submittedName>
</protein>
<comment type="caution">
    <text evidence="1">The sequence shown here is derived from an EMBL/GenBank/DDBJ whole genome shotgun (WGS) entry which is preliminary data.</text>
</comment>
<keyword evidence="2" id="KW-1185">Reference proteome</keyword>
<sequence length="99" mass="10934">MSSAKAKGRGGTRLWCADMLLEEGHKINWMDPTILKPAYRPPDLSFPNLKRATKMRTKLLSFFFGCAPVGKAENSKIMVGSNGTFSANIPVLDGKNFEQ</sequence>
<reference evidence="1" key="1">
    <citation type="submission" date="2018-05" db="EMBL/GenBank/DDBJ databases">
        <title>Draft genome of Mucuna pruriens seed.</title>
        <authorList>
            <person name="Nnadi N.E."/>
            <person name="Vos R."/>
            <person name="Hasami M.H."/>
            <person name="Devisetty U.K."/>
            <person name="Aguiy J.C."/>
        </authorList>
    </citation>
    <scope>NUCLEOTIDE SEQUENCE [LARGE SCALE GENOMIC DNA]</scope>
    <source>
        <strain evidence="1">JCA_2017</strain>
    </source>
</reference>
<gene>
    <name evidence="1" type="ORF">CR513_21475</name>
</gene>
<feature type="non-terminal residue" evidence="1">
    <location>
        <position position="1"/>
    </location>
</feature>
<dbReference type="AlphaFoldDB" id="A0A371GZN5"/>
<dbReference type="EMBL" id="QJKJ01004013">
    <property type="protein sequence ID" value="RDX95933.1"/>
    <property type="molecule type" value="Genomic_DNA"/>
</dbReference>